<keyword evidence="4" id="KW-1185">Reference proteome</keyword>
<reference evidence="3 4" key="1">
    <citation type="submission" date="2024-09" db="EMBL/GenBank/DDBJ databases">
        <authorList>
            <person name="Sun Q."/>
            <person name="Mori K."/>
        </authorList>
    </citation>
    <scope>NUCLEOTIDE SEQUENCE [LARGE SCALE GENOMIC DNA]</scope>
    <source>
        <strain evidence="3 4">NCAIM B.02301</strain>
    </source>
</reference>
<dbReference type="InterPro" id="IPR036514">
    <property type="entry name" value="SGNH_hydro_sf"/>
</dbReference>
<sequence>MSNINVFIAGDSTASSYAESRSPRAGWGQVLGRFFTSNVTVHNHASSGRSSKSFIDEGRLKVIEAQLMPGDYFLIQFGHNDAKVDKKRYTDPESSYKYYLTHYIEVAHKKGAHPIFLTSIQRRSFDDDGRIIETHGQYPVAMKKLAEEKNVPLIDLTLKSKILFEQLGPDQTKQLFLWIEPGEHPNYVQGIQDDTHFSEYGAREMVELIIEGITEQSLPLARYITEGGTYEDG</sequence>
<evidence type="ECO:0000313" key="4">
    <source>
        <dbReference type="Proteomes" id="UP001589833"/>
    </source>
</evidence>
<dbReference type="PANTHER" id="PTHR43695:SF1">
    <property type="entry name" value="RHAMNOGALACTURONAN ACETYLESTERASE"/>
    <property type="match status" value="1"/>
</dbReference>
<evidence type="ECO:0000256" key="2">
    <source>
        <dbReference type="ARBA" id="ARBA00022801"/>
    </source>
</evidence>
<comment type="caution">
    <text evidence="3">The sequence shown here is derived from an EMBL/GenBank/DDBJ whole genome shotgun (WGS) entry which is preliminary data.</text>
</comment>
<dbReference type="RefSeq" id="WP_273841039.1">
    <property type="nucleotide sequence ID" value="NZ_JAQQWT010000003.1"/>
</dbReference>
<dbReference type="Pfam" id="PF00657">
    <property type="entry name" value="Lipase_GDSL"/>
    <property type="match status" value="1"/>
</dbReference>
<comment type="similarity">
    <text evidence="1">Belongs to the 'GDSL' lipolytic enzyme family.</text>
</comment>
<dbReference type="InterPro" id="IPR001087">
    <property type="entry name" value="GDSL"/>
</dbReference>
<dbReference type="Proteomes" id="UP001589833">
    <property type="component" value="Unassembled WGS sequence"/>
</dbReference>
<protein>
    <submittedName>
        <fullName evidence="3">Rhamnogalacturonan acetylesterase</fullName>
    </submittedName>
</protein>
<name>A0ABV6NCA5_9BACI</name>
<proteinExistence type="inferred from homology"/>
<gene>
    <name evidence="3" type="ORF">ACFFH4_04355</name>
</gene>
<organism evidence="3 4">
    <name type="scientific">Halalkalibacter alkalisediminis</name>
    <dbReference type="NCBI Taxonomy" id="935616"/>
    <lineage>
        <taxon>Bacteria</taxon>
        <taxon>Bacillati</taxon>
        <taxon>Bacillota</taxon>
        <taxon>Bacilli</taxon>
        <taxon>Bacillales</taxon>
        <taxon>Bacillaceae</taxon>
        <taxon>Halalkalibacter</taxon>
    </lineage>
</organism>
<accession>A0ABV6NCA5</accession>
<evidence type="ECO:0000313" key="3">
    <source>
        <dbReference type="EMBL" id="MFC0558279.1"/>
    </source>
</evidence>
<dbReference type="SUPFAM" id="SSF52266">
    <property type="entry name" value="SGNH hydrolase"/>
    <property type="match status" value="1"/>
</dbReference>
<dbReference type="EMBL" id="JBHLTR010000004">
    <property type="protein sequence ID" value="MFC0558279.1"/>
    <property type="molecule type" value="Genomic_DNA"/>
</dbReference>
<dbReference type="InterPro" id="IPR037459">
    <property type="entry name" value="RhgT-like"/>
</dbReference>
<dbReference type="CDD" id="cd01821">
    <property type="entry name" value="Rhamnogalacturan_acetylesterase_like"/>
    <property type="match status" value="1"/>
</dbReference>
<dbReference type="Gene3D" id="3.40.50.1110">
    <property type="entry name" value="SGNH hydrolase"/>
    <property type="match status" value="1"/>
</dbReference>
<keyword evidence="2" id="KW-0378">Hydrolase</keyword>
<evidence type="ECO:0000256" key="1">
    <source>
        <dbReference type="ARBA" id="ARBA00008668"/>
    </source>
</evidence>
<dbReference type="PANTHER" id="PTHR43695">
    <property type="entry name" value="PUTATIVE (AFU_ORTHOLOGUE AFUA_2G17250)-RELATED"/>
    <property type="match status" value="1"/>
</dbReference>